<evidence type="ECO:0000313" key="4">
    <source>
        <dbReference type="Proteomes" id="UP000663828"/>
    </source>
</evidence>
<proteinExistence type="predicted"/>
<evidence type="ECO:0000313" key="3">
    <source>
        <dbReference type="EMBL" id="CAF1195659.1"/>
    </source>
</evidence>
<evidence type="ECO:0000256" key="1">
    <source>
        <dbReference type="SAM" id="Phobius"/>
    </source>
</evidence>
<evidence type="ECO:0000313" key="2">
    <source>
        <dbReference type="EMBL" id="CAF1157429.1"/>
    </source>
</evidence>
<protein>
    <submittedName>
        <fullName evidence="2">Uncharacterized protein</fullName>
    </submittedName>
</protein>
<dbReference type="EMBL" id="CAJNOR010001523">
    <property type="protein sequence ID" value="CAF1157429.1"/>
    <property type="molecule type" value="Genomic_DNA"/>
</dbReference>
<dbReference type="PANTHER" id="PTHR46579:SF1">
    <property type="entry name" value="F5_8 TYPE C DOMAIN-CONTAINING PROTEIN"/>
    <property type="match status" value="1"/>
</dbReference>
<name>A0A814T6Z0_ADIRI</name>
<keyword evidence="1" id="KW-0812">Transmembrane</keyword>
<dbReference type="OrthoDB" id="10036512at2759"/>
<reference evidence="2" key="1">
    <citation type="submission" date="2021-02" db="EMBL/GenBank/DDBJ databases">
        <authorList>
            <person name="Nowell W R."/>
        </authorList>
    </citation>
    <scope>NUCLEOTIDE SEQUENCE</scope>
</reference>
<accession>A0A814T6Z0</accession>
<organism evidence="2 4">
    <name type="scientific">Adineta ricciae</name>
    <name type="common">Rotifer</name>
    <dbReference type="NCBI Taxonomy" id="249248"/>
    <lineage>
        <taxon>Eukaryota</taxon>
        <taxon>Metazoa</taxon>
        <taxon>Spiralia</taxon>
        <taxon>Gnathifera</taxon>
        <taxon>Rotifera</taxon>
        <taxon>Eurotatoria</taxon>
        <taxon>Bdelloidea</taxon>
        <taxon>Adinetida</taxon>
        <taxon>Adinetidae</taxon>
        <taxon>Adineta</taxon>
    </lineage>
</organism>
<feature type="transmembrane region" description="Helical" evidence="1">
    <location>
        <begin position="53"/>
        <end position="80"/>
    </location>
</feature>
<dbReference type="Proteomes" id="UP000663852">
    <property type="component" value="Unassembled WGS sequence"/>
</dbReference>
<dbReference type="AlphaFoldDB" id="A0A814T6Z0"/>
<dbReference type="Proteomes" id="UP000663828">
    <property type="component" value="Unassembled WGS sequence"/>
</dbReference>
<gene>
    <name evidence="3" type="ORF">EDS130_LOCUS25066</name>
    <name evidence="2" type="ORF">XAT740_LOCUS21292</name>
</gene>
<dbReference type="EMBL" id="CAJNOJ010000145">
    <property type="protein sequence ID" value="CAF1195659.1"/>
    <property type="molecule type" value="Genomic_DNA"/>
</dbReference>
<keyword evidence="1" id="KW-1133">Transmembrane helix</keyword>
<sequence>MLIKRWQLLGQAFDDKTVDHRLSIQHLPHNVKVRYDFSIKEATHWKAKHGRLFVLHVGLPILFDILPVSYLFHFAVYALAIKLLHAPEDKSEIDLADRLLNFYCQSSSLVYDSTIELYSLHAHLHLADQVRHHGGLSYTSAFAFESCIRYTKSKAHGVRNLASQIAYWTDMTSIVDQPVTMVEEPCGIDEITLQNPSLDRFRSTIIKFSGTLSVKIYKRFKRPFT</sequence>
<keyword evidence="1" id="KW-0472">Membrane</keyword>
<dbReference type="PANTHER" id="PTHR46579">
    <property type="entry name" value="F5/8 TYPE C DOMAIN-CONTAINING PROTEIN-RELATED"/>
    <property type="match status" value="1"/>
</dbReference>
<comment type="caution">
    <text evidence="2">The sequence shown here is derived from an EMBL/GenBank/DDBJ whole genome shotgun (WGS) entry which is preliminary data.</text>
</comment>
<keyword evidence="4" id="KW-1185">Reference proteome</keyword>